<gene>
    <name evidence="1" type="ORF">GR303_22015</name>
</gene>
<accession>A0ABW9Z5P5</accession>
<protein>
    <submittedName>
        <fullName evidence="1">Uncharacterized protein</fullName>
    </submittedName>
</protein>
<comment type="caution">
    <text evidence="1">The sequence shown here is derived from an EMBL/GenBank/DDBJ whole genome shotgun (WGS) entry which is preliminary data.</text>
</comment>
<organism evidence="1 2">
    <name type="scientific">Microvirga arsenatis</name>
    <dbReference type="NCBI Taxonomy" id="2692265"/>
    <lineage>
        <taxon>Bacteria</taxon>
        <taxon>Pseudomonadati</taxon>
        <taxon>Pseudomonadota</taxon>
        <taxon>Alphaproteobacteria</taxon>
        <taxon>Hyphomicrobiales</taxon>
        <taxon>Methylobacteriaceae</taxon>
        <taxon>Microvirga</taxon>
    </lineage>
</organism>
<evidence type="ECO:0000313" key="1">
    <source>
        <dbReference type="EMBL" id="NBJ27010.1"/>
    </source>
</evidence>
<proteinExistence type="predicted"/>
<sequence length="102" mass="11763">MGRVTIDRRTNQEWSPPSLRLKGYWHGERLEAHRLSFQAPQEVLTRTALHTSKKRAILADWASDACAVENLRNWRKLPQPSALVLLDDIRGTLRVLDRGTLH</sequence>
<name>A0ABW9Z5P5_9HYPH</name>
<evidence type="ECO:0000313" key="2">
    <source>
        <dbReference type="Proteomes" id="UP000818323"/>
    </source>
</evidence>
<keyword evidence="2" id="KW-1185">Reference proteome</keyword>
<reference evidence="1 2" key="1">
    <citation type="submission" date="2020-01" db="EMBL/GenBank/DDBJ databases">
        <title>Microvirga sp. nov., an arsenate reduction bacterium isolated from Tibet hotspring sediments.</title>
        <authorList>
            <person name="Yuan C.-G."/>
        </authorList>
    </citation>
    <scope>NUCLEOTIDE SEQUENCE [LARGE SCALE GENOMIC DNA]</scope>
    <source>
        <strain evidence="1 2">SYSU G3D203</strain>
    </source>
</reference>
<dbReference type="EMBL" id="JAAAXJ010000023">
    <property type="protein sequence ID" value="NBJ27010.1"/>
    <property type="molecule type" value="Genomic_DNA"/>
</dbReference>
<dbReference type="Proteomes" id="UP000818323">
    <property type="component" value="Unassembled WGS sequence"/>
</dbReference>
<dbReference type="RefSeq" id="WP_161726163.1">
    <property type="nucleotide sequence ID" value="NZ_JAAAXI010000030.1"/>
</dbReference>